<dbReference type="EMBL" id="CP031001">
    <property type="protein sequence ID" value="QHN80003.1"/>
    <property type="molecule type" value="Genomic_DNA"/>
</dbReference>
<evidence type="ECO:0000313" key="3">
    <source>
        <dbReference type="Proteomes" id="UP000464620"/>
    </source>
</evidence>
<evidence type="ECO:0000256" key="1">
    <source>
        <dbReference type="SAM" id="Phobius"/>
    </source>
</evidence>
<feature type="transmembrane region" description="Helical" evidence="1">
    <location>
        <begin position="94"/>
        <end position="113"/>
    </location>
</feature>
<evidence type="ECO:0000313" key="2">
    <source>
        <dbReference type="EMBL" id="QHN80003.1"/>
    </source>
</evidence>
<keyword evidence="1" id="KW-0812">Transmembrane</keyword>
<gene>
    <name evidence="2" type="ORF">DS421_19g674720</name>
</gene>
<accession>A0A6B9VEV5</accession>
<protein>
    <submittedName>
        <fullName evidence="2">Uncharacterized protein</fullName>
    </submittedName>
</protein>
<organism evidence="2 3">
    <name type="scientific">Arachis hypogaea</name>
    <name type="common">Peanut</name>
    <dbReference type="NCBI Taxonomy" id="3818"/>
    <lineage>
        <taxon>Eukaryota</taxon>
        <taxon>Viridiplantae</taxon>
        <taxon>Streptophyta</taxon>
        <taxon>Embryophyta</taxon>
        <taxon>Tracheophyta</taxon>
        <taxon>Spermatophyta</taxon>
        <taxon>Magnoliopsida</taxon>
        <taxon>eudicotyledons</taxon>
        <taxon>Gunneridae</taxon>
        <taxon>Pentapetalae</taxon>
        <taxon>rosids</taxon>
        <taxon>fabids</taxon>
        <taxon>Fabales</taxon>
        <taxon>Fabaceae</taxon>
        <taxon>Papilionoideae</taxon>
        <taxon>50 kb inversion clade</taxon>
        <taxon>dalbergioids sensu lato</taxon>
        <taxon>Dalbergieae</taxon>
        <taxon>Pterocarpus clade</taxon>
        <taxon>Arachis</taxon>
    </lineage>
</organism>
<name>A0A6B9VEV5_ARAHY</name>
<reference evidence="2 3" key="1">
    <citation type="submission" date="2020-01" db="EMBL/GenBank/DDBJ databases">
        <title>Genome sequence of Arachis hypogaea, cultivar Shitouqi.</title>
        <authorList>
            <person name="Zhuang W."/>
            <person name="Chen H."/>
            <person name="Varshney R."/>
            <person name="Wang D."/>
            <person name="Ming R."/>
        </authorList>
    </citation>
    <scope>NUCLEOTIDE SEQUENCE [LARGE SCALE GENOMIC DNA]</scope>
    <source>
        <tissue evidence="2">Young leaf</tissue>
    </source>
</reference>
<dbReference type="Proteomes" id="UP000464620">
    <property type="component" value="Chromosome B09"/>
</dbReference>
<dbReference type="AlphaFoldDB" id="A0A6B9VEV5"/>
<keyword evidence="1" id="KW-0472">Membrane</keyword>
<keyword evidence="1" id="KW-1133">Transmembrane helix</keyword>
<proteinExistence type="predicted"/>
<sequence length="142" mass="16123">MYFYCSSRWRQGRREARRESITTIDISWGLTENAKVEHRDLSAIKVVTKMDAAVVSKIEVKTTEVASGFSVLSGVSDTGSSDEDKGPWRRPPPWWATGVGSPLYFLSILWVLVTMVQGGSSRMVVVVDYSLQNVWQLFVWRF</sequence>